<keyword evidence="4 16" id="KW-0808">Transferase</keyword>
<dbReference type="Gene3D" id="3.30.420.10">
    <property type="entry name" value="Ribonuclease H-like superfamily/Ribonuclease H"/>
    <property type="match status" value="1"/>
</dbReference>
<dbReference type="FunFam" id="3.40.50.1010:FF:000001">
    <property type="entry name" value="DNA polymerase I"/>
    <property type="match status" value="1"/>
</dbReference>
<evidence type="ECO:0000256" key="16">
    <source>
        <dbReference type="RuleBase" id="RU004460"/>
    </source>
</evidence>
<name>A0A267MPL3_9FIRM</name>
<dbReference type="Gene3D" id="3.40.50.1010">
    <property type="entry name" value="5'-nuclease"/>
    <property type="match status" value="1"/>
</dbReference>
<proteinExistence type="inferred from homology"/>
<dbReference type="EC" id="2.7.7.7" evidence="2 15"/>
<dbReference type="Pfam" id="PF00476">
    <property type="entry name" value="DNA_pol_A"/>
    <property type="match status" value="1"/>
</dbReference>
<keyword evidence="13 16" id="KW-0234">DNA repair</keyword>
<dbReference type="PROSITE" id="PS00447">
    <property type="entry name" value="DNA_POLYMERASE_A"/>
    <property type="match status" value="1"/>
</dbReference>
<comment type="catalytic activity">
    <reaction evidence="14 16">
        <text>DNA(n) + a 2'-deoxyribonucleoside 5'-triphosphate = DNA(n+1) + diphosphate</text>
        <dbReference type="Rhea" id="RHEA:22508"/>
        <dbReference type="Rhea" id="RHEA-COMP:17339"/>
        <dbReference type="Rhea" id="RHEA-COMP:17340"/>
        <dbReference type="ChEBI" id="CHEBI:33019"/>
        <dbReference type="ChEBI" id="CHEBI:61560"/>
        <dbReference type="ChEBI" id="CHEBI:173112"/>
        <dbReference type="EC" id="2.7.7.7"/>
    </reaction>
</comment>
<dbReference type="InterPro" id="IPR036279">
    <property type="entry name" value="5-3_exonuclease_C_sf"/>
</dbReference>
<evidence type="ECO:0000256" key="11">
    <source>
        <dbReference type="ARBA" id="ARBA00022932"/>
    </source>
</evidence>
<comment type="similarity">
    <text evidence="1 16">Belongs to the DNA polymerase type-A family.</text>
</comment>
<keyword evidence="8 16" id="KW-0227">DNA damage</keyword>
<dbReference type="CDD" id="cd06140">
    <property type="entry name" value="DNA_polA_I_Bacillus_like_exo"/>
    <property type="match status" value="1"/>
</dbReference>
<dbReference type="InterPro" id="IPR002298">
    <property type="entry name" value="DNA_polymerase_A"/>
</dbReference>
<evidence type="ECO:0000256" key="8">
    <source>
        <dbReference type="ARBA" id="ARBA00022763"/>
    </source>
</evidence>
<sequence>MLNKKIVIIDGNSLINRTFYALPIHMANKEGLHTNAIYGFVNILNKIYKEYDPEYITVAFDMKKPTFRHNEFKEYKAGRKKMPEELAEQMPVLKEVLDAFNIHRVELEGFEADDLIGTLAKFCENKDLSPIIITGDKDALQLASDKTKVLITKKGISTLEQYGYDEVLDTYGVTPTEFIDVKGLMGDKSDNIPGVPGIGEKTAIKLIKEHKSIENLLGNLEGLTKKMKEKLTENAEQAILSKRLATIIVDVPVAISLEELKREKPNNEKVIELFNKLEFKKLLKDFDVKKERKTDVESNREVNMIDSIEKVKSLNEKIIKNEEFVLKIFSDHNNIRDEKIICTFMLVENEIYCIKDDGLLLELKPVLESVNIKKIGYELKQDMTSLKEYDIKLDGILIDVKLGAYLIDPSKKDYHISNIYDEFLGEYIENEEELLGKGKGKLNYSQLDEEKLMSYGSNLCIALSKLEGVIVERMKEDDLYELYMDVELPLIKVLGSMEYIGFKVDREKLKEIGNELDERITNLTAQIYADADEEFNINSTKQLGVILFDKLGLPPVKKTKTGYSTNAEVLEKLYDKHDIIPRIIEYRQLVKLKSTYVDGLEAVINEKTDKIHSSFNQMVTATGRISSTEPNLQNIPIKLEMGRNIRKVFVPTSDEYTLLDADYSQIELRVLAHISDDENLIEAFREGQDIHKTTASKVFEVPMDSVTSIQRSKAKAVNFGIVYGISDYGLSENLHITKKEAKKYIDEYLNKYHGVKEYMESIVKEGKEYGYVTTLLNRRRYIPELKAKNFNLRSFGERTAMNTPIQGTAADIIKIAMVKVYDRLEKNNLKSRLILQVHDELIIEVHKDEMDMVKNILKEEMENAVSLQVPLDIDMNEGGSWYETK</sequence>
<dbReference type="InterPro" id="IPR012337">
    <property type="entry name" value="RNaseH-like_sf"/>
</dbReference>
<evidence type="ECO:0000256" key="2">
    <source>
        <dbReference type="ARBA" id="ARBA00012417"/>
    </source>
</evidence>
<gene>
    <name evidence="16" type="primary">polA</name>
    <name evidence="19" type="ORF">CCE28_02930</name>
</gene>
<keyword evidence="5 16" id="KW-0548">Nucleotidyltransferase</keyword>
<dbReference type="SMART" id="SM00482">
    <property type="entry name" value="POLAc"/>
    <property type="match status" value="1"/>
</dbReference>
<reference evidence="19 20" key="1">
    <citation type="submission" date="2017-06" db="EMBL/GenBank/DDBJ databases">
        <title>Draft genome sequence of anaerobic fermentative bacterium Anaeromicrobium sediminis DY2726D isolated from West Pacific Ocean sediments.</title>
        <authorList>
            <person name="Zeng X."/>
        </authorList>
    </citation>
    <scope>NUCLEOTIDE SEQUENCE [LARGE SCALE GENOMIC DNA]</scope>
    <source>
        <strain evidence="19 20">DY2726D</strain>
    </source>
</reference>
<dbReference type="InterPro" id="IPR054690">
    <property type="entry name" value="DNA_polI_exonuclease"/>
</dbReference>
<comment type="function">
    <text evidence="16">In addition to polymerase activity, this DNA polymerase exhibits 5'-3' exonuclease activity.</text>
</comment>
<dbReference type="Proteomes" id="UP000216024">
    <property type="component" value="Unassembled WGS sequence"/>
</dbReference>
<dbReference type="CDD" id="cd09898">
    <property type="entry name" value="H3TH_53EXO"/>
    <property type="match status" value="1"/>
</dbReference>
<dbReference type="NCBIfam" id="NF004397">
    <property type="entry name" value="PRK05755.1"/>
    <property type="match status" value="1"/>
</dbReference>
<dbReference type="Pfam" id="PF22619">
    <property type="entry name" value="DNA_polI_exo1"/>
    <property type="match status" value="1"/>
</dbReference>
<keyword evidence="10 16" id="KW-0269">Exonuclease</keyword>
<dbReference type="Gene3D" id="1.10.150.20">
    <property type="entry name" value="5' to 3' exonuclease, C-terminal subdomain"/>
    <property type="match status" value="2"/>
</dbReference>
<evidence type="ECO:0000256" key="1">
    <source>
        <dbReference type="ARBA" id="ARBA00007705"/>
    </source>
</evidence>
<dbReference type="SUPFAM" id="SSF88723">
    <property type="entry name" value="PIN domain-like"/>
    <property type="match status" value="1"/>
</dbReference>
<accession>A0A267MPL3</accession>
<dbReference type="InterPro" id="IPR029060">
    <property type="entry name" value="PIN-like_dom_sf"/>
</dbReference>
<evidence type="ECO:0000256" key="7">
    <source>
        <dbReference type="ARBA" id="ARBA00022722"/>
    </source>
</evidence>
<evidence type="ECO:0000256" key="10">
    <source>
        <dbReference type="ARBA" id="ARBA00022839"/>
    </source>
</evidence>
<comment type="caution">
    <text evidence="19">The sequence shown here is derived from an EMBL/GenBank/DDBJ whole genome shotgun (WGS) entry which is preliminary data.</text>
</comment>
<evidence type="ECO:0000313" key="19">
    <source>
        <dbReference type="EMBL" id="PAB61397.1"/>
    </source>
</evidence>
<dbReference type="GO" id="GO:0006302">
    <property type="term" value="P:double-strand break repair"/>
    <property type="evidence" value="ECO:0007669"/>
    <property type="project" value="TreeGrafter"/>
</dbReference>
<dbReference type="CDD" id="cd08637">
    <property type="entry name" value="DNA_pol_A_pol_I_C"/>
    <property type="match status" value="1"/>
</dbReference>
<dbReference type="FunFam" id="1.10.150.20:FF:000003">
    <property type="entry name" value="DNA polymerase I"/>
    <property type="match status" value="1"/>
</dbReference>
<dbReference type="InterPro" id="IPR018320">
    <property type="entry name" value="DNA_polymerase_1"/>
</dbReference>
<dbReference type="Gene3D" id="3.30.70.370">
    <property type="match status" value="1"/>
</dbReference>
<dbReference type="Pfam" id="PF01367">
    <property type="entry name" value="5_3_exonuc"/>
    <property type="match status" value="1"/>
</dbReference>
<evidence type="ECO:0000256" key="3">
    <source>
        <dbReference type="ARBA" id="ARBA00020311"/>
    </source>
</evidence>
<dbReference type="EMBL" id="NIBG01000001">
    <property type="protein sequence ID" value="PAB61397.1"/>
    <property type="molecule type" value="Genomic_DNA"/>
</dbReference>
<protein>
    <recommendedName>
        <fullName evidence="3 15">DNA polymerase I</fullName>
        <ecNumber evidence="2 15">2.7.7.7</ecNumber>
    </recommendedName>
</protein>
<dbReference type="InterPro" id="IPR001098">
    <property type="entry name" value="DNA-dir_DNA_pol_A_palm_dom"/>
</dbReference>
<dbReference type="GO" id="GO:0008409">
    <property type="term" value="F:5'-3' exonuclease activity"/>
    <property type="evidence" value="ECO:0007669"/>
    <property type="project" value="UniProtKB-UniRule"/>
</dbReference>
<dbReference type="InterPro" id="IPR002421">
    <property type="entry name" value="5-3_exonuclease"/>
</dbReference>
<keyword evidence="9 16" id="KW-0378">Hydrolase</keyword>
<dbReference type="InterPro" id="IPR020045">
    <property type="entry name" value="DNA_polI_H3TH"/>
</dbReference>
<dbReference type="NCBIfam" id="TIGR00593">
    <property type="entry name" value="pola"/>
    <property type="match status" value="1"/>
</dbReference>
<dbReference type="SUPFAM" id="SSF53098">
    <property type="entry name" value="Ribonuclease H-like"/>
    <property type="match status" value="1"/>
</dbReference>
<dbReference type="Gene3D" id="1.20.1060.10">
    <property type="entry name" value="Taq DNA Polymerase, Chain T, domain 4"/>
    <property type="match status" value="1"/>
</dbReference>
<feature type="domain" description="5'-3' exonuclease" evidence="17">
    <location>
        <begin position="4"/>
        <end position="263"/>
    </location>
</feature>
<dbReference type="Pfam" id="PF02739">
    <property type="entry name" value="5_3_exonuc_N"/>
    <property type="match status" value="1"/>
</dbReference>
<keyword evidence="11 16" id="KW-0239">DNA-directed DNA polymerase</keyword>
<dbReference type="PANTHER" id="PTHR10133:SF27">
    <property type="entry name" value="DNA POLYMERASE NU"/>
    <property type="match status" value="1"/>
</dbReference>
<organism evidence="19 20">
    <name type="scientific">Anaeromicrobium sediminis</name>
    <dbReference type="NCBI Taxonomy" id="1478221"/>
    <lineage>
        <taxon>Bacteria</taxon>
        <taxon>Bacillati</taxon>
        <taxon>Bacillota</taxon>
        <taxon>Clostridia</taxon>
        <taxon>Peptostreptococcales</taxon>
        <taxon>Thermotaleaceae</taxon>
        <taxon>Anaeromicrobium</taxon>
    </lineage>
</organism>
<dbReference type="OrthoDB" id="9806424at2"/>
<dbReference type="CDD" id="cd09859">
    <property type="entry name" value="PIN_53EXO"/>
    <property type="match status" value="1"/>
</dbReference>
<dbReference type="PRINTS" id="PR00868">
    <property type="entry name" value="DNAPOLI"/>
</dbReference>
<evidence type="ECO:0000259" key="17">
    <source>
        <dbReference type="SMART" id="SM00475"/>
    </source>
</evidence>
<dbReference type="GO" id="GO:0003887">
    <property type="term" value="F:DNA-directed DNA polymerase activity"/>
    <property type="evidence" value="ECO:0007669"/>
    <property type="project" value="UniProtKB-UniRule"/>
</dbReference>
<comment type="subunit">
    <text evidence="16">Single-chain monomer with multiple functions.</text>
</comment>
<dbReference type="GO" id="GO:0006261">
    <property type="term" value="P:DNA-templated DNA replication"/>
    <property type="evidence" value="ECO:0007669"/>
    <property type="project" value="UniProtKB-UniRule"/>
</dbReference>
<dbReference type="SUPFAM" id="SSF56672">
    <property type="entry name" value="DNA/RNA polymerases"/>
    <property type="match status" value="1"/>
</dbReference>
<dbReference type="FunFam" id="1.10.150.20:FF:000002">
    <property type="entry name" value="DNA polymerase I"/>
    <property type="match status" value="1"/>
</dbReference>
<evidence type="ECO:0000256" key="6">
    <source>
        <dbReference type="ARBA" id="ARBA00022705"/>
    </source>
</evidence>
<dbReference type="InterPro" id="IPR019760">
    <property type="entry name" value="DNA-dir_DNA_pol_A_CS"/>
</dbReference>
<dbReference type="PANTHER" id="PTHR10133">
    <property type="entry name" value="DNA POLYMERASE I"/>
    <property type="match status" value="1"/>
</dbReference>
<dbReference type="SUPFAM" id="SSF47807">
    <property type="entry name" value="5' to 3' exonuclease, C-terminal subdomain"/>
    <property type="match status" value="1"/>
</dbReference>
<keyword evidence="7" id="KW-0540">Nuclease</keyword>
<keyword evidence="12 16" id="KW-0238">DNA-binding</keyword>
<keyword evidence="20" id="KW-1185">Reference proteome</keyword>
<dbReference type="GO" id="GO:0003677">
    <property type="term" value="F:DNA binding"/>
    <property type="evidence" value="ECO:0007669"/>
    <property type="project" value="UniProtKB-UniRule"/>
</dbReference>
<evidence type="ECO:0000313" key="20">
    <source>
        <dbReference type="Proteomes" id="UP000216024"/>
    </source>
</evidence>
<dbReference type="InterPro" id="IPR036397">
    <property type="entry name" value="RNaseH_sf"/>
</dbReference>
<evidence type="ECO:0000256" key="9">
    <source>
        <dbReference type="ARBA" id="ARBA00022801"/>
    </source>
</evidence>
<feature type="domain" description="DNA-directed DNA polymerase family A palm" evidence="18">
    <location>
        <begin position="642"/>
        <end position="849"/>
    </location>
</feature>
<evidence type="ECO:0000259" key="18">
    <source>
        <dbReference type="SMART" id="SM00482"/>
    </source>
</evidence>
<evidence type="ECO:0000256" key="5">
    <source>
        <dbReference type="ARBA" id="ARBA00022695"/>
    </source>
</evidence>
<dbReference type="InterPro" id="IPR043502">
    <property type="entry name" value="DNA/RNA_pol_sf"/>
</dbReference>
<evidence type="ECO:0000256" key="4">
    <source>
        <dbReference type="ARBA" id="ARBA00022679"/>
    </source>
</evidence>
<dbReference type="FunFam" id="1.20.1060.10:FF:000001">
    <property type="entry name" value="DNA polymerase I"/>
    <property type="match status" value="1"/>
</dbReference>
<keyword evidence="6 16" id="KW-0235">DNA replication</keyword>
<evidence type="ECO:0000256" key="13">
    <source>
        <dbReference type="ARBA" id="ARBA00023204"/>
    </source>
</evidence>
<dbReference type="SMART" id="SM00475">
    <property type="entry name" value="53EXOc"/>
    <property type="match status" value="1"/>
</dbReference>
<dbReference type="SMART" id="SM00279">
    <property type="entry name" value="HhH2"/>
    <property type="match status" value="1"/>
</dbReference>
<dbReference type="InterPro" id="IPR008918">
    <property type="entry name" value="HhH2"/>
</dbReference>
<evidence type="ECO:0000256" key="14">
    <source>
        <dbReference type="ARBA" id="ARBA00049244"/>
    </source>
</evidence>
<dbReference type="AlphaFoldDB" id="A0A267MPL3"/>
<evidence type="ECO:0000256" key="15">
    <source>
        <dbReference type="NCBIfam" id="TIGR00593"/>
    </source>
</evidence>
<evidence type="ECO:0000256" key="12">
    <source>
        <dbReference type="ARBA" id="ARBA00023125"/>
    </source>
</evidence>
<dbReference type="InterPro" id="IPR020046">
    <property type="entry name" value="5-3_exonucl_a-hlix_arch_N"/>
</dbReference>